<feature type="transmembrane region" description="Helical" evidence="1">
    <location>
        <begin position="7"/>
        <end position="25"/>
    </location>
</feature>
<sequence length="69" mass="8420">MWKLLNILYRITSYVLFLAILLGAPCKFLTFFFFHDFIPFTVELLLVIFSLILLKNYRPYDFPHWTKEK</sequence>
<reference evidence="2 3" key="1">
    <citation type="journal article" date="2017" name="Front. Microbiol.">
        <title>New Insights into the Diversity of the Genus Faecalibacterium.</title>
        <authorList>
            <person name="Benevides L."/>
            <person name="Burman S."/>
            <person name="Martin R."/>
            <person name="Robert V."/>
            <person name="Thomas M."/>
            <person name="Miquel S."/>
            <person name="Chain F."/>
            <person name="Sokol H."/>
            <person name="Bermudez-Humaran L.G."/>
            <person name="Morrison M."/>
            <person name="Langella P."/>
            <person name="Azevedo V.A."/>
            <person name="Chatel J.M."/>
            <person name="Soares S."/>
        </authorList>
    </citation>
    <scope>NUCLEOTIDE SEQUENCE [LARGE SCALE GENOMIC DNA]</scope>
    <source>
        <strain evidence="3">CNCM I-4540</strain>
    </source>
</reference>
<comment type="caution">
    <text evidence="2">The sequence shown here is derived from an EMBL/GenBank/DDBJ whole genome shotgun (WGS) entry which is preliminary data.</text>
</comment>
<dbReference type="Proteomes" id="UP000220752">
    <property type="component" value="Unassembled WGS sequence"/>
</dbReference>
<protein>
    <submittedName>
        <fullName evidence="2">Uncharacterized protein</fullName>
    </submittedName>
</protein>
<keyword evidence="3" id="KW-1185">Reference proteome</keyword>
<keyword evidence="1" id="KW-0472">Membrane</keyword>
<evidence type="ECO:0000313" key="2">
    <source>
        <dbReference type="EMBL" id="PDX57978.1"/>
    </source>
</evidence>
<evidence type="ECO:0000313" key="3">
    <source>
        <dbReference type="Proteomes" id="UP000220752"/>
    </source>
</evidence>
<evidence type="ECO:0000256" key="1">
    <source>
        <dbReference type="SAM" id="Phobius"/>
    </source>
</evidence>
<name>A0A2A6Z9E1_9FIRM</name>
<dbReference type="EMBL" id="NMTQ01000036">
    <property type="protein sequence ID" value="PDX57978.1"/>
    <property type="molecule type" value="Genomic_DNA"/>
</dbReference>
<keyword evidence="1" id="KW-1133">Transmembrane helix</keyword>
<feature type="transmembrane region" description="Helical" evidence="1">
    <location>
        <begin position="37"/>
        <end position="54"/>
    </location>
</feature>
<keyword evidence="1" id="KW-0812">Transmembrane</keyword>
<dbReference type="AlphaFoldDB" id="A0A2A6Z9E1"/>
<organism evidence="2 3">
    <name type="scientific">Faecalibacterium langellae</name>
    <dbReference type="NCBI Taxonomy" id="3435293"/>
    <lineage>
        <taxon>Bacteria</taxon>
        <taxon>Bacillati</taxon>
        <taxon>Bacillota</taxon>
        <taxon>Clostridia</taxon>
        <taxon>Eubacteriales</taxon>
        <taxon>Oscillospiraceae</taxon>
        <taxon>Faecalibacterium</taxon>
    </lineage>
</organism>
<proteinExistence type="predicted"/>
<gene>
    <name evidence="2" type="ORF">CGS46_11465</name>
</gene>
<accession>A0A2A6Z9E1</accession>